<evidence type="ECO:0000256" key="1">
    <source>
        <dbReference type="SAM" id="Phobius"/>
    </source>
</evidence>
<evidence type="ECO:0000313" key="4">
    <source>
        <dbReference type="Proteomes" id="UP001300348"/>
    </source>
</evidence>
<feature type="domain" description="Zona occludens toxin N-terminal" evidence="2">
    <location>
        <begin position="2"/>
        <end position="116"/>
    </location>
</feature>
<feature type="transmembrane region" description="Helical" evidence="1">
    <location>
        <begin position="134"/>
        <end position="156"/>
    </location>
</feature>
<keyword evidence="1" id="KW-1133">Transmembrane helix</keyword>
<keyword evidence="1" id="KW-0472">Membrane</keyword>
<dbReference type="InterPro" id="IPR027417">
    <property type="entry name" value="P-loop_NTPase"/>
</dbReference>
<dbReference type="Pfam" id="PF05707">
    <property type="entry name" value="Zot"/>
    <property type="match status" value="1"/>
</dbReference>
<keyword evidence="1" id="KW-0812">Transmembrane</keyword>
<protein>
    <submittedName>
        <fullName evidence="3">Zonular occludens toxin domain-containing protein</fullName>
    </submittedName>
</protein>
<sequence>MVCIDEVWRFWKSDKNLTPEHESFISEHRHFTDPDTGLCCDLVLMNQSPDTIAKMIKGRIETSYKMTKLVAIGAKNRYRVDVYNEAKLYKTNKITSYQNKYDKNIFKLYHSYNGGKGSEATVDSRQNVFSQTKLWVYMFGFLLLLSCSGYFIYAFFTGYANDNSVVAGSGSGTGLDKQVDQFGSNNADINLRTGSGNQGTEREKRVDPPVSSKWRISGFLSMDNYNYVTLVNASGDIRLVNKTEFHGKGVMMFGFVDGEKVTYFSGVSK</sequence>
<dbReference type="InterPro" id="IPR008900">
    <property type="entry name" value="Zot_N"/>
</dbReference>
<organism evidence="3 4">
    <name type="scientific">Xenorhabdus griffiniae</name>
    <dbReference type="NCBI Taxonomy" id="351672"/>
    <lineage>
        <taxon>Bacteria</taxon>
        <taxon>Pseudomonadati</taxon>
        <taxon>Pseudomonadota</taxon>
        <taxon>Gammaproteobacteria</taxon>
        <taxon>Enterobacterales</taxon>
        <taxon>Morganellaceae</taxon>
        <taxon>Xenorhabdus</taxon>
    </lineage>
</organism>
<evidence type="ECO:0000313" key="3">
    <source>
        <dbReference type="EMBL" id="WNH04018.1"/>
    </source>
</evidence>
<dbReference type="GeneID" id="88855944"/>
<keyword evidence="4" id="KW-1185">Reference proteome</keyword>
<dbReference type="EMBL" id="CP133647">
    <property type="protein sequence ID" value="WNH04018.1"/>
    <property type="molecule type" value="Genomic_DNA"/>
</dbReference>
<accession>A0ABY9XN58</accession>
<name>A0ABY9XN58_9GAMM</name>
<proteinExistence type="predicted"/>
<gene>
    <name evidence="3" type="ORF">QL112_010265</name>
</gene>
<evidence type="ECO:0000259" key="2">
    <source>
        <dbReference type="Pfam" id="PF05707"/>
    </source>
</evidence>
<reference evidence="3 4" key="1">
    <citation type="journal article" date="2023" name="Access Microbiol">
        <title>The genome of a steinernematid-associated Pseudomonas piscis bacterium encodes the biosynthesis of insect toxins.</title>
        <authorList>
            <person name="Awori R.M."/>
            <person name="Hendre P."/>
            <person name="Amugune N.O."/>
        </authorList>
    </citation>
    <scope>NUCLEOTIDE SEQUENCE [LARGE SCALE GENOMIC DNA]</scope>
    <source>
        <strain evidence="3 4">97</strain>
    </source>
</reference>
<dbReference type="RefSeq" id="WP_189761390.1">
    <property type="nucleotide sequence ID" value="NZ_CP133479.1"/>
</dbReference>
<dbReference type="Gene3D" id="3.40.50.300">
    <property type="entry name" value="P-loop containing nucleotide triphosphate hydrolases"/>
    <property type="match status" value="1"/>
</dbReference>
<dbReference type="Proteomes" id="UP001300348">
    <property type="component" value="Chromosome"/>
</dbReference>